<feature type="region of interest" description="Disordered" evidence="6">
    <location>
        <begin position="471"/>
        <end position="539"/>
    </location>
</feature>
<protein>
    <recommendedName>
        <fullName evidence="4">PAX-interacting protein 1</fullName>
    </recommendedName>
    <alternativeName>
        <fullName evidence="5">PAX transactivation activation domain-interacting protein</fullName>
    </alternativeName>
</protein>
<dbReference type="Pfam" id="PF12738">
    <property type="entry name" value="PTCB-BRCT"/>
    <property type="match status" value="2"/>
</dbReference>
<evidence type="ECO:0000313" key="9">
    <source>
        <dbReference type="Proteomes" id="UP000002358"/>
    </source>
</evidence>
<feature type="region of interest" description="Disordered" evidence="6">
    <location>
        <begin position="331"/>
        <end position="429"/>
    </location>
</feature>
<dbReference type="CDD" id="cd17730">
    <property type="entry name" value="BRCT_PAXIP1_rpt4"/>
    <property type="match status" value="1"/>
</dbReference>
<keyword evidence="2" id="KW-0227">DNA damage</keyword>
<dbReference type="Pfam" id="PF00533">
    <property type="entry name" value="BRCT"/>
    <property type="match status" value="1"/>
</dbReference>
<dbReference type="CDD" id="cd18440">
    <property type="entry name" value="BRCT_PAXIP1_rpt6"/>
    <property type="match status" value="1"/>
</dbReference>
<dbReference type="GO" id="GO:0006974">
    <property type="term" value="P:DNA damage response"/>
    <property type="evidence" value="ECO:0007669"/>
    <property type="project" value="UniProtKB-KW"/>
</dbReference>
<dbReference type="CDD" id="cd17714">
    <property type="entry name" value="BRCT_PAXIP1_rpt1"/>
    <property type="match status" value="1"/>
</dbReference>
<dbReference type="InterPro" id="IPR051579">
    <property type="entry name" value="DDR_Transcriptional_Reg"/>
</dbReference>
<dbReference type="CDD" id="cd17711">
    <property type="entry name" value="BRCT_PAXIP1_rpt3"/>
    <property type="match status" value="1"/>
</dbReference>
<evidence type="ECO:0000256" key="1">
    <source>
        <dbReference type="ARBA" id="ARBA00004123"/>
    </source>
</evidence>
<accession>A0A7M7G4M4</accession>
<dbReference type="InterPro" id="IPR001357">
    <property type="entry name" value="BRCT_dom"/>
</dbReference>
<feature type="compositionally biased region" description="Low complexity" evidence="6">
    <location>
        <begin position="244"/>
        <end position="263"/>
    </location>
</feature>
<feature type="domain" description="BRCT" evidence="7">
    <location>
        <begin position="1189"/>
        <end position="1254"/>
    </location>
</feature>
<feature type="compositionally biased region" description="Polar residues" evidence="6">
    <location>
        <begin position="331"/>
        <end position="418"/>
    </location>
</feature>
<reference evidence="8" key="1">
    <citation type="submission" date="2021-01" db="UniProtKB">
        <authorList>
            <consortium name="EnsemblMetazoa"/>
        </authorList>
    </citation>
    <scope>IDENTIFICATION</scope>
</reference>
<evidence type="ECO:0000256" key="2">
    <source>
        <dbReference type="ARBA" id="ARBA00022763"/>
    </source>
</evidence>
<dbReference type="PANTHER" id="PTHR23196">
    <property type="entry name" value="PAX TRANSCRIPTION ACTIVATION DOMAIN INTERACTING PROTEIN"/>
    <property type="match status" value="1"/>
</dbReference>
<evidence type="ECO:0000256" key="4">
    <source>
        <dbReference type="ARBA" id="ARBA00023858"/>
    </source>
</evidence>
<name>A0A7M7G4M4_NASVI</name>
<feature type="domain" description="BRCT" evidence="7">
    <location>
        <begin position="13"/>
        <end position="100"/>
    </location>
</feature>
<dbReference type="InterPro" id="IPR036420">
    <property type="entry name" value="BRCT_dom_sf"/>
</dbReference>
<feature type="compositionally biased region" description="Polar residues" evidence="6">
    <location>
        <begin position="901"/>
        <end position="914"/>
    </location>
</feature>
<dbReference type="SMART" id="SM00292">
    <property type="entry name" value="BRCT"/>
    <property type="match status" value="5"/>
</dbReference>
<evidence type="ECO:0000313" key="8">
    <source>
        <dbReference type="EnsemblMetazoa" id="XP_001602527"/>
    </source>
</evidence>
<dbReference type="CDD" id="cd17710">
    <property type="entry name" value="BRCT_PAXIP1_rpt2"/>
    <property type="match status" value="1"/>
</dbReference>
<feature type="region of interest" description="Disordered" evidence="6">
    <location>
        <begin position="901"/>
        <end position="925"/>
    </location>
</feature>
<organism evidence="8 9">
    <name type="scientific">Nasonia vitripennis</name>
    <name type="common">Parasitic wasp</name>
    <dbReference type="NCBI Taxonomy" id="7425"/>
    <lineage>
        <taxon>Eukaryota</taxon>
        <taxon>Metazoa</taxon>
        <taxon>Ecdysozoa</taxon>
        <taxon>Arthropoda</taxon>
        <taxon>Hexapoda</taxon>
        <taxon>Insecta</taxon>
        <taxon>Pterygota</taxon>
        <taxon>Neoptera</taxon>
        <taxon>Endopterygota</taxon>
        <taxon>Hymenoptera</taxon>
        <taxon>Apocrita</taxon>
        <taxon>Proctotrupomorpha</taxon>
        <taxon>Chalcidoidea</taxon>
        <taxon>Pteromalidae</taxon>
        <taxon>Pteromalinae</taxon>
        <taxon>Nasonia</taxon>
    </lineage>
</organism>
<feature type="domain" description="BRCT" evidence="7">
    <location>
        <begin position="101"/>
        <end position="189"/>
    </location>
</feature>
<dbReference type="Proteomes" id="UP000002358">
    <property type="component" value="Unassembled WGS sequence"/>
</dbReference>
<dbReference type="Pfam" id="PF16770">
    <property type="entry name" value="RTT107_BRCT_5"/>
    <property type="match status" value="1"/>
</dbReference>
<dbReference type="SMR" id="A0A7M7G4M4"/>
<dbReference type="CTD" id="39552"/>
<dbReference type="SUPFAM" id="SSF52113">
    <property type="entry name" value="BRCT domain"/>
    <property type="match status" value="5"/>
</dbReference>
<evidence type="ECO:0000256" key="5">
    <source>
        <dbReference type="ARBA" id="ARBA00030146"/>
    </source>
</evidence>
<feature type="region of interest" description="Disordered" evidence="6">
    <location>
        <begin position="234"/>
        <end position="315"/>
    </location>
</feature>
<proteinExistence type="predicted"/>
<dbReference type="FunCoup" id="A0A7M7G4M4">
    <property type="interactions" value="1584"/>
</dbReference>
<feature type="compositionally biased region" description="Low complexity" evidence="6">
    <location>
        <begin position="285"/>
        <end position="315"/>
    </location>
</feature>
<dbReference type="RefSeq" id="XP_001602527.3">
    <property type="nucleotide sequence ID" value="XM_001602477.6"/>
</dbReference>
<keyword evidence="3" id="KW-0539">Nucleus</keyword>
<dbReference type="Gene3D" id="3.40.50.10190">
    <property type="entry name" value="BRCT domain"/>
    <property type="match status" value="6"/>
</dbReference>
<dbReference type="InParanoid" id="A0A7M7G4M4"/>
<feature type="domain" description="BRCT" evidence="7">
    <location>
        <begin position="1081"/>
        <end position="1166"/>
    </location>
</feature>
<dbReference type="GO" id="GO:0044666">
    <property type="term" value="C:MLL3/4 complex"/>
    <property type="evidence" value="ECO:0007669"/>
    <property type="project" value="TreeGrafter"/>
</dbReference>
<feature type="compositionally biased region" description="Polar residues" evidence="6">
    <location>
        <begin position="264"/>
        <end position="279"/>
    </location>
</feature>
<evidence type="ECO:0000259" key="7">
    <source>
        <dbReference type="PROSITE" id="PS50172"/>
    </source>
</evidence>
<dbReference type="PANTHER" id="PTHR23196:SF1">
    <property type="entry name" value="PAX-INTERACTING PROTEIN 1"/>
    <property type="match status" value="1"/>
</dbReference>
<sequence length="1553" mass="175592">MGDIRAGIEELKLDGTLFAKVKYYVSGEGDPKIINLLQEGGAERSNYFSDYVTHLIAGFDALENDISEAKDLYEIPAVTQDWILYSIKCKKLLPTQFFSPEENQLFSNVRACISQVSRSDSKALWAMITLQGGKCQLRLDRFCTHLIVTKTSGTKYEAASRHQISIVTPDWVTECCKKKSLVPESEFHPRLLVYPSPNSSTALITGFMDEDVENSAAQEEQDRTKAMLEQLKQRMPWNQPKPQPTATTQPMSQSQSETSTSTTAYLSNVNQGGIGNSNIPDEMHQSQVQNQQQHQHQFQQQHHQQQLQQIQHQQQQLPQQQMQQLYTWTSSSANTPTHNTPSIPVSSVQNNVQQSGWHSPGAQTNNMLPMKSPTPQEVPTSQIMGSPTLHQSQQLINQQSESHEISSQTQMSQQSAISPQAMLSPQQQVNSQLLQHQLLSQQQQLNNQQHLNVQPQQLNAQQQMSSQQQIVQQQQQMLSHNQQQIMPQQQMMPQQQIQNQQQMTSKSQITQQQQTAPQQQMVQHLGPQQQMSSQQQMIQQQQIPQQQMLPQQQMAPQQQLNSQQQMTPQQMVPQQQMVAQQQMTSPQHMVVQQQMTSPQQMVPQQQMTSPQQMVSQQQMTPSQQIVPQQQMIPQQQIGPQQQMSSQLNPQQQLILQQKQQQLISQVHLNQQQSQQMGLQQQQSPVQKQQLTPEQCQQMLLLQQQQKIQQISQQLQQSAPQSSQQFVLREGQVQQQSSTQLIGPNQQGFMVQRDPQWQQQQYQLQLQRQQQQQQRPGGQWAQQPPQPPRQLIQLDAQTHQQLQQLDPQQRAQFIQKIQKQKNLLFQRHIQRQAQQQGSHIAVIRSPGKPGQPGGIQWVSQPRPQMMGPQVAGAPGQKPAQMHPIVQPPALTPINSGNPVLVQSGQAGQVPQASQSPQFQPGQPLTQQQLAQLHMQKQQQQIARMQQLQQMQQQQQQQQQQQIVQQEPSLTTIPGNAQIPTDQQLVVNAKTKTALANMLTNRLQGGTAEGSAASQLRLMTAQHRPPPPPSQDPQLLAAYQRRTLGNITNGAPPGGPVKMQCAPTAVQQPKAQFYGHNPNLKLPLDLFLFGCIFVIVEYDTQSPDEVSVWKQVIERHGGEVESQYCARATHVLAITQKHPNVVQALREGKRCVSAHWLSDIVNKQQNLPPWHALHFPTPFGLTDLPCSKQIISLSGFEGEERIKVKYMLETVGAKFTKYFSRHNTLLVCRRPDGPKYKRAREWQTGVVNAQWLTDLLCGQMSALHQSDAPKYQQFSLGNPFRLDYSLVPHLMAAWKMPINVTQESYDKVKQVGQGPNAMRKYKKPKLDGPMLNKDPHLLGLDEPIEISNPNPPTPDKQPRILFSGISPKKHAKRIRELGGALAASWRDATHLIMNAPVRTVKLICCLSRCKYIVSVQWLHDCSTKNTFVDESSYTLSDPEFEKNFNCNIEKVLASPNRENLLKGKTFYVTPSVVPSPSAMAEIIESAGGTMEKTRRSLAQIQEMNSNGKLDYIIMTVENDLHLIDDVVRADINVFTAEIVLGAIAKQSFQPGTPQS</sequence>
<dbReference type="GeneID" id="100118595"/>
<dbReference type="PROSITE" id="PS50172">
    <property type="entry name" value="BRCT"/>
    <property type="match status" value="5"/>
</dbReference>
<feature type="compositionally biased region" description="Low complexity" evidence="6">
    <location>
        <begin position="915"/>
        <end position="925"/>
    </location>
</feature>
<comment type="subcellular location">
    <subcellularLocation>
        <location evidence="1">Nucleus</location>
    </subcellularLocation>
</comment>
<dbReference type="Pfam" id="PF16589">
    <property type="entry name" value="BRCT_2"/>
    <property type="match status" value="1"/>
</dbReference>
<evidence type="ECO:0000256" key="6">
    <source>
        <dbReference type="SAM" id="MobiDB-lite"/>
    </source>
</evidence>
<evidence type="ECO:0000256" key="3">
    <source>
        <dbReference type="ARBA" id="ARBA00023242"/>
    </source>
</evidence>
<feature type="region of interest" description="Disordered" evidence="6">
    <location>
        <begin position="593"/>
        <end position="643"/>
    </location>
</feature>
<feature type="domain" description="BRCT" evidence="7">
    <location>
        <begin position="1355"/>
        <end position="1433"/>
    </location>
</feature>
<keyword evidence="9" id="KW-1185">Reference proteome</keyword>
<dbReference type="OrthoDB" id="342264at2759"/>
<dbReference type="KEGG" id="nvi:100118595"/>
<dbReference type="EnsemblMetazoa" id="XM_001602477">
    <property type="protein sequence ID" value="XP_001602527"/>
    <property type="gene ID" value="LOC100118595"/>
</dbReference>